<evidence type="ECO:0000259" key="4">
    <source>
        <dbReference type="Pfam" id="PF08028"/>
    </source>
</evidence>
<dbReference type="AlphaFoldDB" id="A0A848L517"/>
<dbReference type="Pfam" id="PF08028">
    <property type="entry name" value="Acyl-CoA_dh_2"/>
    <property type="match status" value="1"/>
</dbReference>
<feature type="domain" description="Acyl-CoA dehydrogenase C-terminal" evidence="4">
    <location>
        <begin position="247"/>
        <end position="379"/>
    </location>
</feature>
<dbReference type="InterPro" id="IPR013107">
    <property type="entry name" value="Acyl-CoA_DH_C"/>
</dbReference>
<keyword evidence="1" id="KW-0560">Oxidoreductase</keyword>
<dbReference type="PANTHER" id="PTHR48083">
    <property type="entry name" value="MEDIUM-CHAIN SPECIFIC ACYL-COA DEHYDROGENASE, MITOCHONDRIAL-RELATED"/>
    <property type="match status" value="1"/>
</dbReference>
<dbReference type="SUPFAM" id="SSF47203">
    <property type="entry name" value="Acyl-CoA dehydrogenase C-terminal domain-like"/>
    <property type="match status" value="1"/>
</dbReference>
<dbReference type="InterPro" id="IPR036250">
    <property type="entry name" value="AcylCo_DH-like_C"/>
</dbReference>
<accession>A0A848L517</accession>
<name>A0A848L517_9ACTN</name>
<dbReference type="InterPro" id="IPR046373">
    <property type="entry name" value="Acyl-CoA_Oxase/DH_mid-dom_sf"/>
</dbReference>
<dbReference type="Pfam" id="PF02771">
    <property type="entry name" value="Acyl-CoA_dh_N"/>
    <property type="match status" value="1"/>
</dbReference>
<dbReference type="InterPro" id="IPR009100">
    <property type="entry name" value="AcylCoA_DH/oxidase_NM_dom_sf"/>
</dbReference>
<dbReference type="GO" id="GO:0003995">
    <property type="term" value="F:acyl-CoA dehydrogenase activity"/>
    <property type="evidence" value="ECO:0007669"/>
    <property type="project" value="TreeGrafter"/>
</dbReference>
<evidence type="ECO:0000259" key="3">
    <source>
        <dbReference type="Pfam" id="PF02771"/>
    </source>
</evidence>
<dbReference type="Gene3D" id="2.40.110.10">
    <property type="entry name" value="Butyryl-CoA Dehydrogenase, subunit A, domain 2"/>
    <property type="match status" value="1"/>
</dbReference>
<protein>
    <submittedName>
        <fullName evidence="5">Oxidoreductase</fullName>
    </submittedName>
</protein>
<evidence type="ECO:0000256" key="1">
    <source>
        <dbReference type="ARBA" id="ARBA00023002"/>
    </source>
</evidence>
<dbReference type="InterPro" id="IPR013786">
    <property type="entry name" value="AcylCoA_DH/ox_N"/>
</dbReference>
<organism evidence="5 6">
    <name type="scientific">Gordonia asplenii</name>
    <dbReference type="NCBI Taxonomy" id="2725283"/>
    <lineage>
        <taxon>Bacteria</taxon>
        <taxon>Bacillati</taxon>
        <taxon>Actinomycetota</taxon>
        <taxon>Actinomycetes</taxon>
        <taxon>Mycobacteriales</taxon>
        <taxon>Gordoniaceae</taxon>
        <taxon>Gordonia</taxon>
    </lineage>
</organism>
<dbReference type="EMBL" id="JABBNB010000025">
    <property type="protein sequence ID" value="NMO03661.1"/>
    <property type="molecule type" value="Genomic_DNA"/>
</dbReference>
<dbReference type="GO" id="GO:0033539">
    <property type="term" value="P:fatty acid beta-oxidation using acyl-CoA dehydrogenase"/>
    <property type="evidence" value="ECO:0007669"/>
    <property type="project" value="TreeGrafter"/>
</dbReference>
<dbReference type="Proteomes" id="UP000550729">
    <property type="component" value="Unassembled WGS sequence"/>
</dbReference>
<dbReference type="GO" id="GO:0016712">
    <property type="term" value="F:oxidoreductase activity, acting on paired donors, with incorporation or reduction of molecular oxygen, reduced flavin or flavoprotein as one donor, and incorporation of one atom of oxygen"/>
    <property type="evidence" value="ECO:0007669"/>
    <property type="project" value="TreeGrafter"/>
</dbReference>
<comment type="similarity">
    <text evidence="2">Belongs to the HpaH/HsaA monooxygenase family.</text>
</comment>
<dbReference type="Gene3D" id="1.10.540.10">
    <property type="entry name" value="Acyl-CoA dehydrogenase/oxidase, N-terminal domain"/>
    <property type="match status" value="1"/>
</dbReference>
<feature type="domain" description="Acyl-CoA dehydrogenase/oxidase N-terminal" evidence="3">
    <location>
        <begin position="35"/>
        <end position="112"/>
    </location>
</feature>
<dbReference type="SUPFAM" id="SSF56645">
    <property type="entry name" value="Acyl-CoA dehydrogenase NM domain-like"/>
    <property type="match status" value="1"/>
</dbReference>
<sequence length="403" mass="43624">MTTAIPALGDTDCVPTIDEVLDRIRDLRPLLSRNAAQGELDRRVVEESISALTEVGIFKIAQPRRYGGYEMNLRAQIEVAAAVAEADGGTAWVVTLCNQCAWMTGLFPERAQNDVWQSNPDAKISGVVSPTSTSVKVDGGYRVTGRWYYNSGSWHADWAVLGMPIVDDAGQPTDQGIALIPRTELTLEESWFVAGMRSSGSNCLIATNVFVPEHRVISAPAAWEGTVATEHTDEVLYRSAFTPVLALGIAAPQLGMARRILELVTVVASTKPLTFTFYSAKADSPVFRHQIAEAAMMIDSAHFHAYRGAEMVDTAAGAGEFPDALHRARARADAGRVVDQVTKAIDLLLFAYGAAGFADSNDLQRLWRDSAVAARHAYIVPAVSYEMYGTAMLADGDQITPML</sequence>
<dbReference type="PANTHER" id="PTHR48083:SF19">
    <property type="entry name" value="FLAVIN-DEPENDENT MONOOXYGENASE, OXYGENASE SUBUNIT HSAA"/>
    <property type="match status" value="1"/>
</dbReference>
<dbReference type="PIRSF" id="PIRSF016578">
    <property type="entry name" value="HsaA"/>
    <property type="match status" value="1"/>
</dbReference>
<reference evidence="5 6" key="1">
    <citation type="submission" date="2020-04" db="EMBL/GenBank/DDBJ databases">
        <title>Gordonia sp. nov. TBRC 11910.</title>
        <authorList>
            <person name="Suriyachadkun C."/>
        </authorList>
    </citation>
    <scope>NUCLEOTIDE SEQUENCE [LARGE SCALE GENOMIC DNA]</scope>
    <source>
        <strain evidence="5 6">TBRC 11910</strain>
    </source>
</reference>
<dbReference type="InterPro" id="IPR037069">
    <property type="entry name" value="AcylCoA_DH/ox_N_sf"/>
</dbReference>
<keyword evidence="6" id="KW-1185">Reference proteome</keyword>
<dbReference type="Gene3D" id="1.20.140.10">
    <property type="entry name" value="Butyryl-CoA Dehydrogenase, subunit A, domain 3"/>
    <property type="match status" value="1"/>
</dbReference>
<proteinExistence type="inferred from homology"/>
<gene>
    <name evidence="5" type="ORF">HH308_20815</name>
</gene>
<dbReference type="InterPro" id="IPR050741">
    <property type="entry name" value="Acyl-CoA_dehydrogenase"/>
</dbReference>
<evidence type="ECO:0000313" key="5">
    <source>
        <dbReference type="EMBL" id="NMO03661.1"/>
    </source>
</evidence>
<dbReference type="RefSeq" id="WP_170196161.1">
    <property type="nucleotide sequence ID" value="NZ_JABBNB010000025.1"/>
</dbReference>
<dbReference type="GO" id="GO:0005737">
    <property type="term" value="C:cytoplasm"/>
    <property type="evidence" value="ECO:0007669"/>
    <property type="project" value="TreeGrafter"/>
</dbReference>
<evidence type="ECO:0000256" key="2">
    <source>
        <dbReference type="ARBA" id="ARBA00049661"/>
    </source>
</evidence>
<evidence type="ECO:0000313" key="6">
    <source>
        <dbReference type="Proteomes" id="UP000550729"/>
    </source>
</evidence>
<dbReference type="GO" id="GO:0050660">
    <property type="term" value="F:flavin adenine dinucleotide binding"/>
    <property type="evidence" value="ECO:0007669"/>
    <property type="project" value="InterPro"/>
</dbReference>
<comment type="caution">
    <text evidence="5">The sequence shown here is derived from an EMBL/GenBank/DDBJ whole genome shotgun (WGS) entry which is preliminary data.</text>
</comment>